<dbReference type="AlphaFoldDB" id="A0A926S334"/>
<dbReference type="Gene3D" id="1.10.10.10">
    <property type="entry name" value="Winged helix-like DNA-binding domain superfamily/Winged helix DNA-binding domain"/>
    <property type="match status" value="1"/>
</dbReference>
<dbReference type="RefSeq" id="WP_190289578.1">
    <property type="nucleotide sequence ID" value="NZ_JABFCZ010000002.1"/>
</dbReference>
<name>A0A926S334_9HYPH</name>
<dbReference type="CDD" id="cd06170">
    <property type="entry name" value="LuxR_C_like"/>
    <property type="match status" value="1"/>
</dbReference>
<dbReference type="GO" id="GO:0003677">
    <property type="term" value="F:DNA binding"/>
    <property type="evidence" value="ECO:0007669"/>
    <property type="project" value="UniProtKB-KW"/>
</dbReference>
<dbReference type="Pfam" id="PF00196">
    <property type="entry name" value="GerE"/>
    <property type="match status" value="1"/>
</dbReference>
<proteinExistence type="predicted"/>
<dbReference type="PRINTS" id="PR00038">
    <property type="entry name" value="HTHLUXR"/>
</dbReference>
<dbReference type="PROSITE" id="PS50043">
    <property type="entry name" value="HTH_LUXR_2"/>
    <property type="match status" value="1"/>
</dbReference>
<feature type="domain" description="HTH luxR-type" evidence="4">
    <location>
        <begin position="28"/>
        <end position="93"/>
    </location>
</feature>
<sequence length="100" mass="11091">MGRFEGNLVTGNFSAYAGTAVPLHRPLSSDPFPELTTRQREVLQMLSTGLTDKQIAYELGISTATVKCHTRAAVQRMEAKNRLHAVALYVRGQVELERAF</sequence>
<dbReference type="SMART" id="SM00421">
    <property type="entry name" value="HTH_LUXR"/>
    <property type="match status" value="1"/>
</dbReference>
<dbReference type="Proteomes" id="UP000598467">
    <property type="component" value="Unassembled WGS sequence"/>
</dbReference>
<dbReference type="InterPro" id="IPR000792">
    <property type="entry name" value="Tscrpt_reg_LuxR_C"/>
</dbReference>
<dbReference type="GO" id="GO:0006355">
    <property type="term" value="P:regulation of DNA-templated transcription"/>
    <property type="evidence" value="ECO:0007669"/>
    <property type="project" value="InterPro"/>
</dbReference>
<gene>
    <name evidence="5" type="ORF">HK439_01375</name>
</gene>
<evidence type="ECO:0000259" key="4">
    <source>
        <dbReference type="PROSITE" id="PS50043"/>
    </source>
</evidence>
<keyword evidence="1" id="KW-0805">Transcription regulation</keyword>
<evidence type="ECO:0000256" key="2">
    <source>
        <dbReference type="ARBA" id="ARBA00023125"/>
    </source>
</evidence>
<dbReference type="PANTHER" id="PTHR44688">
    <property type="entry name" value="DNA-BINDING TRANSCRIPTIONAL ACTIVATOR DEVR_DOSR"/>
    <property type="match status" value="1"/>
</dbReference>
<dbReference type="EMBL" id="JABFCZ010000002">
    <property type="protein sequence ID" value="MBD1544898.1"/>
    <property type="molecule type" value="Genomic_DNA"/>
</dbReference>
<evidence type="ECO:0000313" key="5">
    <source>
        <dbReference type="EMBL" id="MBD1544898.1"/>
    </source>
</evidence>
<evidence type="ECO:0000256" key="3">
    <source>
        <dbReference type="ARBA" id="ARBA00023163"/>
    </source>
</evidence>
<accession>A0A926S334</accession>
<evidence type="ECO:0000256" key="1">
    <source>
        <dbReference type="ARBA" id="ARBA00023015"/>
    </source>
</evidence>
<protein>
    <submittedName>
        <fullName evidence="5">Helix-turn-helix transcriptional regulator</fullName>
    </submittedName>
</protein>
<dbReference type="SUPFAM" id="SSF46894">
    <property type="entry name" value="C-terminal effector domain of the bipartite response regulators"/>
    <property type="match status" value="1"/>
</dbReference>
<dbReference type="InterPro" id="IPR016032">
    <property type="entry name" value="Sig_transdc_resp-reg_C-effctor"/>
</dbReference>
<dbReference type="InterPro" id="IPR036388">
    <property type="entry name" value="WH-like_DNA-bd_sf"/>
</dbReference>
<evidence type="ECO:0000313" key="6">
    <source>
        <dbReference type="Proteomes" id="UP000598467"/>
    </source>
</evidence>
<organism evidence="5 6">
    <name type="scientific">Roseibium aggregatum</name>
    <dbReference type="NCBI Taxonomy" id="187304"/>
    <lineage>
        <taxon>Bacteria</taxon>
        <taxon>Pseudomonadati</taxon>
        <taxon>Pseudomonadota</taxon>
        <taxon>Alphaproteobacteria</taxon>
        <taxon>Hyphomicrobiales</taxon>
        <taxon>Stappiaceae</taxon>
        <taxon>Roseibium</taxon>
    </lineage>
</organism>
<keyword evidence="3" id="KW-0804">Transcription</keyword>
<reference evidence="5" key="1">
    <citation type="submission" date="2020-05" db="EMBL/GenBank/DDBJ databases">
        <title>Identification of trans-AT polyketide cluster in two marine bacteria, producers of a novel glutaramide-containing polyketide sesbanimide D and analogs.</title>
        <authorList>
            <person name="Kacar D."/>
            <person name="Rodriguez P."/>
            <person name="Canedo L."/>
            <person name="Gonzalez E."/>
            <person name="Galan B."/>
            <person name="De La Calle F."/>
            <person name="Garcia J.L."/>
        </authorList>
    </citation>
    <scope>NUCLEOTIDE SEQUENCE</scope>
    <source>
        <strain evidence="5">PHM038</strain>
    </source>
</reference>
<dbReference type="PANTHER" id="PTHR44688:SF16">
    <property type="entry name" value="DNA-BINDING TRANSCRIPTIONAL ACTIVATOR DEVR_DOSR"/>
    <property type="match status" value="1"/>
</dbReference>
<keyword evidence="2" id="KW-0238">DNA-binding</keyword>
<comment type="caution">
    <text evidence="5">The sequence shown here is derived from an EMBL/GenBank/DDBJ whole genome shotgun (WGS) entry which is preliminary data.</text>
</comment>